<sequence>MSTPEPQLQEAVQHPTKLAVAAFLSGCAEAEFQAVRDRLHLTDSTLSRTVSALEDAGFVDVRRGHVGKRSRVWIALSREGRRRLAAHLAALQQIAQQAADLGAEDRGPVLGSAPGN</sequence>
<keyword evidence="3" id="KW-1185">Reference proteome</keyword>
<dbReference type="Proteomes" id="UP001566476">
    <property type="component" value="Unassembled WGS sequence"/>
</dbReference>
<dbReference type="PANTHER" id="PTHR37318">
    <property type="entry name" value="BSL7504 PROTEIN"/>
    <property type="match status" value="1"/>
</dbReference>
<dbReference type="RefSeq" id="WP_370718287.1">
    <property type="nucleotide sequence ID" value="NZ_JBGGTQ010000003.1"/>
</dbReference>
<proteinExistence type="predicted"/>
<evidence type="ECO:0000313" key="3">
    <source>
        <dbReference type="Proteomes" id="UP001566476"/>
    </source>
</evidence>
<evidence type="ECO:0000259" key="1">
    <source>
        <dbReference type="SMART" id="SM00347"/>
    </source>
</evidence>
<dbReference type="InterPro" id="IPR036388">
    <property type="entry name" value="WH-like_DNA-bd_sf"/>
</dbReference>
<comment type="caution">
    <text evidence="2">The sequence shown here is derived from an EMBL/GenBank/DDBJ whole genome shotgun (WGS) entry which is preliminary data.</text>
</comment>
<reference evidence="2 3" key="1">
    <citation type="submission" date="2024-07" db="EMBL/GenBank/DDBJ databases">
        <authorList>
            <person name="Thanompreechachai J."/>
            <person name="Duangmal K."/>
        </authorList>
    </citation>
    <scope>NUCLEOTIDE SEQUENCE [LARGE SCALE GENOMIC DNA]</scope>
    <source>
        <strain evidence="2 3">TBRC 1896</strain>
    </source>
</reference>
<dbReference type="SUPFAM" id="SSF46785">
    <property type="entry name" value="Winged helix' DNA-binding domain"/>
    <property type="match status" value="1"/>
</dbReference>
<dbReference type="InterPro" id="IPR036390">
    <property type="entry name" value="WH_DNA-bd_sf"/>
</dbReference>
<dbReference type="InterPro" id="IPR000835">
    <property type="entry name" value="HTH_MarR-typ"/>
</dbReference>
<feature type="domain" description="HTH marR-type" evidence="1">
    <location>
        <begin position="9"/>
        <end position="106"/>
    </location>
</feature>
<name>A0ABV4I0Q9_9ACTN</name>
<dbReference type="Gene3D" id="1.10.10.10">
    <property type="entry name" value="Winged helix-like DNA-binding domain superfamily/Winged helix DNA-binding domain"/>
    <property type="match status" value="1"/>
</dbReference>
<dbReference type="Pfam" id="PF13601">
    <property type="entry name" value="HTH_34"/>
    <property type="match status" value="1"/>
</dbReference>
<gene>
    <name evidence="2" type="ORF">AB2L28_08395</name>
</gene>
<protein>
    <submittedName>
        <fullName evidence="2">Transcriptional regulator</fullName>
    </submittedName>
</protein>
<evidence type="ECO:0000313" key="2">
    <source>
        <dbReference type="EMBL" id="MEZ0492257.1"/>
    </source>
</evidence>
<dbReference type="SMART" id="SM00347">
    <property type="entry name" value="HTH_MARR"/>
    <property type="match status" value="1"/>
</dbReference>
<accession>A0ABV4I0Q9</accession>
<organism evidence="2 3">
    <name type="scientific">Kineococcus mangrovi</name>
    <dbReference type="NCBI Taxonomy" id="1660183"/>
    <lineage>
        <taxon>Bacteria</taxon>
        <taxon>Bacillati</taxon>
        <taxon>Actinomycetota</taxon>
        <taxon>Actinomycetes</taxon>
        <taxon>Kineosporiales</taxon>
        <taxon>Kineosporiaceae</taxon>
        <taxon>Kineococcus</taxon>
    </lineage>
</organism>
<dbReference type="EMBL" id="JBGGTQ010000003">
    <property type="protein sequence ID" value="MEZ0492257.1"/>
    <property type="molecule type" value="Genomic_DNA"/>
</dbReference>
<dbReference type="InterPro" id="IPR027395">
    <property type="entry name" value="WH_DNA-bd_dom"/>
</dbReference>
<dbReference type="PANTHER" id="PTHR37318:SF1">
    <property type="entry name" value="BSL7504 PROTEIN"/>
    <property type="match status" value="1"/>
</dbReference>